<organism evidence="1 2">
    <name type="scientific">Allacma fusca</name>
    <dbReference type="NCBI Taxonomy" id="39272"/>
    <lineage>
        <taxon>Eukaryota</taxon>
        <taxon>Metazoa</taxon>
        <taxon>Ecdysozoa</taxon>
        <taxon>Arthropoda</taxon>
        <taxon>Hexapoda</taxon>
        <taxon>Collembola</taxon>
        <taxon>Symphypleona</taxon>
        <taxon>Sminthuridae</taxon>
        <taxon>Allacma</taxon>
    </lineage>
</organism>
<dbReference type="AlphaFoldDB" id="A0A8J2LMQ4"/>
<dbReference type="InterPro" id="IPR038899">
    <property type="entry name" value="METTL22"/>
</dbReference>
<keyword evidence="2" id="KW-1185">Reference proteome</keyword>
<dbReference type="PANTHER" id="PTHR23108:SF0">
    <property type="entry name" value="METHYLTRANSFERASE-LIKE PROTEIN 22"/>
    <property type="match status" value="1"/>
</dbReference>
<proteinExistence type="predicted"/>
<evidence type="ECO:0000313" key="2">
    <source>
        <dbReference type="Proteomes" id="UP000708208"/>
    </source>
</evidence>
<reference evidence="1" key="1">
    <citation type="submission" date="2021-06" db="EMBL/GenBank/DDBJ databases">
        <authorList>
            <person name="Hodson N. C."/>
            <person name="Mongue J. A."/>
            <person name="Jaron S. K."/>
        </authorList>
    </citation>
    <scope>NUCLEOTIDE SEQUENCE</scope>
</reference>
<dbReference type="PANTHER" id="PTHR23108">
    <property type="entry name" value="METHYLTRANSFERASE-RELATED"/>
    <property type="match status" value="1"/>
</dbReference>
<dbReference type="GO" id="GO:0008276">
    <property type="term" value="F:protein methyltransferase activity"/>
    <property type="evidence" value="ECO:0007669"/>
    <property type="project" value="InterPro"/>
</dbReference>
<evidence type="ECO:0000313" key="1">
    <source>
        <dbReference type="EMBL" id="CAG7834848.1"/>
    </source>
</evidence>
<dbReference type="InterPro" id="IPR019410">
    <property type="entry name" value="Methyltransf_16"/>
</dbReference>
<dbReference type="Proteomes" id="UP000708208">
    <property type="component" value="Unassembled WGS sequence"/>
</dbReference>
<sequence>MKEAGNEAIVHEGVLQTLAFNHGLCCCVVGVCGPAVVHERVGRGINLKRWRNPLRIGRRTLRKSYGSFLKLQFVIPRGATNSRRESTQGVSVDEDGDLVVRRKNDSADMEESFMFIEYENSTKLEAVGLQIWRGAFLLADHIIANILYLDEFSVLDLIKSNLKHNEKFVQSEFRIQPLDFTNTSWSPELEEFISQADVILAADVVYHERITQAFVTTLKKILSCGNKSKDIFIAMEKRYAFTIYDLDTVAPMYAHFVDELESVLNLSASSQSSFAVMHRSGSTSVQLTIQQIPLSFPQYFNYERTKELVLWHLSSTITP</sequence>
<dbReference type="GO" id="GO:0005634">
    <property type="term" value="C:nucleus"/>
    <property type="evidence" value="ECO:0007669"/>
    <property type="project" value="TreeGrafter"/>
</dbReference>
<dbReference type="EMBL" id="CAJVCH010570407">
    <property type="protein sequence ID" value="CAG7834848.1"/>
    <property type="molecule type" value="Genomic_DNA"/>
</dbReference>
<accession>A0A8J2LMQ4</accession>
<protein>
    <recommendedName>
        <fullName evidence="3">Methyltransferase-like protein 22</fullName>
    </recommendedName>
</protein>
<name>A0A8J2LMQ4_9HEXA</name>
<evidence type="ECO:0008006" key="3">
    <source>
        <dbReference type="Google" id="ProtNLM"/>
    </source>
</evidence>
<comment type="caution">
    <text evidence="1">The sequence shown here is derived from an EMBL/GenBank/DDBJ whole genome shotgun (WGS) entry which is preliminary data.</text>
</comment>
<gene>
    <name evidence="1" type="ORF">AFUS01_LOCUS44300</name>
</gene>
<dbReference type="Pfam" id="PF10294">
    <property type="entry name" value="Methyltransf_16"/>
    <property type="match status" value="1"/>
</dbReference>
<dbReference type="OrthoDB" id="46564at2759"/>